<dbReference type="Pfam" id="PF19085">
    <property type="entry name" value="Choline_bind_2"/>
    <property type="match status" value="1"/>
</dbReference>
<dbReference type="Pfam" id="PF13306">
    <property type="entry name" value="LRR_5"/>
    <property type="match status" value="2"/>
</dbReference>
<dbReference type="InterPro" id="IPR032675">
    <property type="entry name" value="LRR_dom_sf"/>
</dbReference>
<gene>
    <name evidence="4" type="ORF">IAB51_08675</name>
</gene>
<feature type="signal peptide" evidence="3">
    <location>
        <begin position="1"/>
        <end position="22"/>
    </location>
</feature>
<feature type="repeat" description="Cell wall-binding" evidence="2">
    <location>
        <begin position="540"/>
        <end position="559"/>
    </location>
</feature>
<feature type="repeat" description="Cell wall-binding" evidence="2">
    <location>
        <begin position="519"/>
        <end position="538"/>
    </location>
</feature>
<sequence>MKKLGKTLLAATVMSLAVGLFAGISASAAAYSGSFTELYGSTTTWSVDTSSKTLTLAGSGTSHLADPNQEIPWLPYAEDIETVVADSRINLNGSMGLTDRKHLPNLETIVRLYDGNFRESYDLNTRTTTLTGKGQWPDYPTLLMYANSWMHGTLIIEDGITGFNGNLGNACERLVIGKDFQTLSLGNLSFAQDIEVKEENPFFSSYDGCLYSKNHEKLLLVPQDCTSIRLHPDTKIIGADSFANNNLTGTLVLPWGVTTVEKNVFNDFNNRVTVVIPDTVTNFDPAYNNSDKVIFMISENNSLFDALVKTGTEIWTTSSIGKYYPDGIPEVPEEEQFAYYDGCKYTKDYQKLLSVPGDKKEVKLHPDVKIIGAGSFYTSTPPATIVIPWGVTTIEDDAFCFPYTNPCPNVILPDTITSMKQDHAGGKDCQVLFTYSRSNAAVHNVIGNVKDSYDYPIANPVDSVDQYYPDRPVDPAQSSKKGWALENGTWYYYKDGHRTSGWILDQGTWYYLDVTGAMRTGWMNYNGSTYYLRPWGGMMVNGWYQINGKWYYFQSWGGTAKNTWIYGLDKKWYYVGSDGVMLTNTQTPDGYWVDKNGVWVR</sequence>
<reference evidence="4" key="1">
    <citation type="submission" date="2020-10" db="EMBL/GenBank/DDBJ databases">
        <authorList>
            <person name="Gilroy R."/>
        </authorList>
    </citation>
    <scope>NUCLEOTIDE SEQUENCE</scope>
    <source>
        <strain evidence="4">CHK199-13235</strain>
    </source>
</reference>
<dbReference type="SUPFAM" id="SSF69360">
    <property type="entry name" value="Cell wall binding repeat"/>
    <property type="match status" value="1"/>
</dbReference>
<keyword evidence="3" id="KW-0732">Signal</keyword>
<dbReference type="AlphaFoldDB" id="A0A9D1K195"/>
<protein>
    <submittedName>
        <fullName evidence="4">Leucine-rich repeat protein</fullName>
    </submittedName>
</protein>
<evidence type="ECO:0000313" key="5">
    <source>
        <dbReference type="Proteomes" id="UP000824002"/>
    </source>
</evidence>
<name>A0A9D1K195_9FIRM</name>
<evidence type="ECO:0000256" key="3">
    <source>
        <dbReference type="SAM" id="SignalP"/>
    </source>
</evidence>
<keyword evidence="1" id="KW-0677">Repeat</keyword>
<dbReference type="Gene3D" id="2.10.270.10">
    <property type="entry name" value="Cholin Binding"/>
    <property type="match status" value="1"/>
</dbReference>
<organism evidence="4 5">
    <name type="scientific">Candidatus Merdivicinus excrementipullorum</name>
    <dbReference type="NCBI Taxonomy" id="2840867"/>
    <lineage>
        <taxon>Bacteria</taxon>
        <taxon>Bacillati</taxon>
        <taxon>Bacillota</taxon>
        <taxon>Clostridia</taxon>
        <taxon>Eubacteriales</taxon>
        <taxon>Oscillospiraceae</taxon>
        <taxon>Oscillospiraceae incertae sedis</taxon>
        <taxon>Candidatus Merdivicinus</taxon>
    </lineage>
</organism>
<dbReference type="Proteomes" id="UP000824002">
    <property type="component" value="Unassembled WGS sequence"/>
</dbReference>
<dbReference type="EMBL" id="DVJP01000055">
    <property type="protein sequence ID" value="HIS76868.1"/>
    <property type="molecule type" value="Genomic_DNA"/>
</dbReference>
<accession>A0A9D1K195</accession>
<evidence type="ECO:0000256" key="1">
    <source>
        <dbReference type="ARBA" id="ARBA00022737"/>
    </source>
</evidence>
<dbReference type="PROSITE" id="PS51170">
    <property type="entry name" value="CW"/>
    <property type="match status" value="4"/>
</dbReference>
<feature type="chain" id="PRO_5039286170" evidence="3">
    <location>
        <begin position="23"/>
        <end position="601"/>
    </location>
</feature>
<comment type="caution">
    <text evidence="4">The sequence shown here is derived from an EMBL/GenBank/DDBJ whole genome shotgun (WGS) entry which is preliminary data.</text>
</comment>
<dbReference type="Gene3D" id="3.80.10.10">
    <property type="entry name" value="Ribonuclease Inhibitor"/>
    <property type="match status" value="2"/>
</dbReference>
<dbReference type="Pfam" id="PF19127">
    <property type="entry name" value="Choline_bind_3"/>
    <property type="match status" value="1"/>
</dbReference>
<dbReference type="InterPro" id="IPR018337">
    <property type="entry name" value="Cell_wall/Cho-bd_repeat"/>
</dbReference>
<reference evidence="4" key="2">
    <citation type="journal article" date="2021" name="PeerJ">
        <title>Extensive microbial diversity within the chicken gut microbiome revealed by metagenomics and culture.</title>
        <authorList>
            <person name="Gilroy R."/>
            <person name="Ravi A."/>
            <person name="Getino M."/>
            <person name="Pursley I."/>
            <person name="Horton D.L."/>
            <person name="Alikhan N.F."/>
            <person name="Baker D."/>
            <person name="Gharbi K."/>
            <person name="Hall N."/>
            <person name="Watson M."/>
            <person name="Adriaenssens E.M."/>
            <person name="Foster-Nyarko E."/>
            <person name="Jarju S."/>
            <person name="Secka A."/>
            <person name="Antonio M."/>
            <person name="Oren A."/>
            <person name="Chaudhuri R.R."/>
            <person name="La Ragione R."/>
            <person name="Hildebrand F."/>
            <person name="Pallen M.J."/>
        </authorList>
    </citation>
    <scope>NUCLEOTIDE SEQUENCE</scope>
    <source>
        <strain evidence="4">CHK199-13235</strain>
    </source>
</reference>
<evidence type="ECO:0000256" key="2">
    <source>
        <dbReference type="PROSITE-ProRule" id="PRU00591"/>
    </source>
</evidence>
<dbReference type="InterPro" id="IPR026906">
    <property type="entry name" value="LRR_5"/>
</dbReference>
<feature type="repeat" description="Cell wall-binding" evidence="2">
    <location>
        <begin position="561"/>
        <end position="581"/>
    </location>
</feature>
<evidence type="ECO:0000313" key="4">
    <source>
        <dbReference type="EMBL" id="HIS76868.1"/>
    </source>
</evidence>
<proteinExistence type="predicted"/>
<feature type="repeat" description="Cell wall-binding" evidence="2">
    <location>
        <begin position="499"/>
        <end position="518"/>
    </location>
</feature>